<keyword evidence="2" id="KW-1185">Reference proteome</keyword>
<dbReference type="InParanoid" id="A0A317XMN6"/>
<dbReference type="AlphaFoldDB" id="A0A317XMN6"/>
<dbReference type="Proteomes" id="UP000246740">
    <property type="component" value="Unassembled WGS sequence"/>
</dbReference>
<evidence type="ECO:0000313" key="2">
    <source>
        <dbReference type="Proteomes" id="UP000246740"/>
    </source>
</evidence>
<sequence>MGEGRVMTECDRDRLGGAFTRLSVNLATAAIRPALSTPWTGTWVCRLVQSCNGDNRQAPLKARVRSCA</sequence>
<evidence type="ECO:0000313" key="1">
    <source>
        <dbReference type="EMBL" id="PWY99137.1"/>
    </source>
</evidence>
<reference evidence="1 2" key="1">
    <citation type="journal article" date="2018" name="Mol. Biol. Evol.">
        <title>Broad Genomic Sampling Reveals a Smut Pathogenic Ancestry of the Fungal Clade Ustilaginomycotina.</title>
        <authorList>
            <person name="Kijpornyongpan T."/>
            <person name="Mondo S.J."/>
            <person name="Barry K."/>
            <person name="Sandor L."/>
            <person name="Lee J."/>
            <person name="Lipzen A."/>
            <person name="Pangilinan J."/>
            <person name="LaButti K."/>
            <person name="Hainaut M."/>
            <person name="Henrissat B."/>
            <person name="Grigoriev I.V."/>
            <person name="Spatafora J.W."/>
            <person name="Aime M.C."/>
        </authorList>
    </citation>
    <scope>NUCLEOTIDE SEQUENCE [LARGE SCALE GENOMIC DNA]</scope>
    <source>
        <strain evidence="1 2">MCA 3645</strain>
    </source>
</reference>
<organism evidence="1 2">
    <name type="scientific">Testicularia cyperi</name>
    <dbReference type="NCBI Taxonomy" id="1882483"/>
    <lineage>
        <taxon>Eukaryota</taxon>
        <taxon>Fungi</taxon>
        <taxon>Dikarya</taxon>
        <taxon>Basidiomycota</taxon>
        <taxon>Ustilaginomycotina</taxon>
        <taxon>Ustilaginomycetes</taxon>
        <taxon>Ustilaginales</taxon>
        <taxon>Anthracoideaceae</taxon>
        <taxon>Testicularia</taxon>
    </lineage>
</organism>
<proteinExistence type="predicted"/>
<protein>
    <submittedName>
        <fullName evidence="1">Uncharacterized protein</fullName>
    </submittedName>
</protein>
<name>A0A317XMN6_9BASI</name>
<gene>
    <name evidence="1" type="ORF">BCV70DRAFT_201354</name>
</gene>
<accession>A0A317XMN6</accession>
<dbReference type="EMBL" id="KZ819196">
    <property type="protein sequence ID" value="PWY99137.1"/>
    <property type="molecule type" value="Genomic_DNA"/>
</dbReference>